<dbReference type="AlphaFoldDB" id="A0AAN6NQB9"/>
<organism evidence="2 3">
    <name type="scientific">Pseudoneurospora amorphoporcata</name>
    <dbReference type="NCBI Taxonomy" id="241081"/>
    <lineage>
        <taxon>Eukaryota</taxon>
        <taxon>Fungi</taxon>
        <taxon>Dikarya</taxon>
        <taxon>Ascomycota</taxon>
        <taxon>Pezizomycotina</taxon>
        <taxon>Sordariomycetes</taxon>
        <taxon>Sordariomycetidae</taxon>
        <taxon>Sordariales</taxon>
        <taxon>Sordariaceae</taxon>
        <taxon>Pseudoneurospora</taxon>
    </lineage>
</organism>
<dbReference type="EMBL" id="MU859198">
    <property type="protein sequence ID" value="KAK3949860.1"/>
    <property type="molecule type" value="Genomic_DNA"/>
</dbReference>
<reference evidence="2" key="2">
    <citation type="submission" date="2023-06" db="EMBL/GenBank/DDBJ databases">
        <authorList>
            <consortium name="Lawrence Berkeley National Laboratory"/>
            <person name="Mondo S.J."/>
            <person name="Hensen N."/>
            <person name="Bonometti L."/>
            <person name="Westerberg I."/>
            <person name="Brannstrom I.O."/>
            <person name="Guillou S."/>
            <person name="Cros-Aarteil S."/>
            <person name="Calhoun S."/>
            <person name="Haridas S."/>
            <person name="Kuo A."/>
            <person name="Pangilinan J."/>
            <person name="Riley R."/>
            <person name="Labutti K."/>
            <person name="Andreopoulos B."/>
            <person name="Lipzen A."/>
            <person name="Chen C."/>
            <person name="Yanf M."/>
            <person name="Daum C."/>
            <person name="Ng V."/>
            <person name="Clum A."/>
            <person name="Steindorff A."/>
            <person name="Ohm R."/>
            <person name="Martin F."/>
            <person name="Silar P."/>
            <person name="Natvig D."/>
            <person name="Lalanne C."/>
            <person name="Gautier V."/>
            <person name="Ament-Velasquez S.L."/>
            <person name="Kruys A."/>
            <person name="Hutchinson M.I."/>
            <person name="Powell A.J."/>
            <person name="Barry K."/>
            <person name="Miller A.N."/>
            <person name="Grigoriev I.V."/>
            <person name="Debuchy R."/>
            <person name="Gladieux P."/>
            <person name="Thoren M.H."/>
            <person name="Johannesson H."/>
        </authorList>
    </citation>
    <scope>NUCLEOTIDE SEQUENCE</scope>
    <source>
        <strain evidence="2">CBS 626.80</strain>
    </source>
</reference>
<comment type="caution">
    <text evidence="2">The sequence shown here is derived from an EMBL/GenBank/DDBJ whole genome shotgun (WGS) entry which is preliminary data.</text>
</comment>
<keyword evidence="3" id="KW-1185">Reference proteome</keyword>
<reference evidence="2" key="1">
    <citation type="journal article" date="2023" name="Mol. Phylogenet. Evol.">
        <title>Genome-scale phylogeny and comparative genomics of the fungal order Sordariales.</title>
        <authorList>
            <person name="Hensen N."/>
            <person name="Bonometti L."/>
            <person name="Westerberg I."/>
            <person name="Brannstrom I.O."/>
            <person name="Guillou S."/>
            <person name="Cros-Aarteil S."/>
            <person name="Calhoun S."/>
            <person name="Haridas S."/>
            <person name="Kuo A."/>
            <person name="Mondo S."/>
            <person name="Pangilinan J."/>
            <person name="Riley R."/>
            <person name="LaButti K."/>
            <person name="Andreopoulos B."/>
            <person name="Lipzen A."/>
            <person name="Chen C."/>
            <person name="Yan M."/>
            <person name="Daum C."/>
            <person name="Ng V."/>
            <person name="Clum A."/>
            <person name="Steindorff A."/>
            <person name="Ohm R.A."/>
            <person name="Martin F."/>
            <person name="Silar P."/>
            <person name="Natvig D.O."/>
            <person name="Lalanne C."/>
            <person name="Gautier V."/>
            <person name="Ament-Velasquez S.L."/>
            <person name="Kruys A."/>
            <person name="Hutchinson M.I."/>
            <person name="Powell A.J."/>
            <person name="Barry K."/>
            <person name="Miller A.N."/>
            <person name="Grigoriev I.V."/>
            <person name="Debuchy R."/>
            <person name="Gladieux P."/>
            <person name="Hiltunen Thoren M."/>
            <person name="Johannesson H."/>
        </authorList>
    </citation>
    <scope>NUCLEOTIDE SEQUENCE</scope>
    <source>
        <strain evidence="2">CBS 626.80</strain>
    </source>
</reference>
<evidence type="ECO:0000256" key="1">
    <source>
        <dbReference type="SAM" id="MobiDB-lite"/>
    </source>
</evidence>
<gene>
    <name evidence="2" type="ORF">QBC32DRAFT_326600</name>
</gene>
<proteinExistence type="predicted"/>
<feature type="compositionally biased region" description="Basic and acidic residues" evidence="1">
    <location>
        <begin position="262"/>
        <end position="273"/>
    </location>
</feature>
<evidence type="ECO:0000313" key="3">
    <source>
        <dbReference type="Proteomes" id="UP001303222"/>
    </source>
</evidence>
<sequence>MDNDTISGRCYVVKGQAQVPATVTSSSVKDALERFMLWAGNTGALRSPASKLSLDSRLAGSRDLRDYISTELENLSEAIEDRIIKISNGSSPDRQIAYMDDPCSESDLDMDSDDSSCSDDPVHEAGSILQVISQSITSLLKSSSMTLQPASSNLDRFHRAAGDSEKHVHISIPLPESQEHEDVAMSSALEEHEGIEKPAQSTLAHHRAPWGTCFSDSAGDHESDMNSEVFSTKSRTATTRLSSLYSSRASAGPHGSISQSAHEIDTQRVEKKKMVIINHHVSNPAKDEPRSSDYFRR</sequence>
<feature type="compositionally biased region" description="Basic and acidic residues" evidence="1">
    <location>
        <begin position="285"/>
        <end position="297"/>
    </location>
</feature>
<evidence type="ECO:0000313" key="2">
    <source>
        <dbReference type="EMBL" id="KAK3949860.1"/>
    </source>
</evidence>
<accession>A0AAN6NQB9</accession>
<dbReference type="Proteomes" id="UP001303222">
    <property type="component" value="Unassembled WGS sequence"/>
</dbReference>
<feature type="region of interest" description="Disordered" evidence="1">
    <location>
        <begin position="246"/>
        <end position="297"/>
    </location>
</feature>
<protein>
    <submittedName>
        <fullName evidence="2">Uncharacterized protein</fullName>
    </submittedName>
</protein>
<name>A0AAN6NQB9_9PEZI</name>